<keyword evidence="3" id="KW-1185">Reference proteome</keyword>
<feature type="compositionally biased region" description="Basic residues" evidence="1">
    <location>
        <begin position="68"/>
        <end position="81"/>
    </location>
</feature>
<protein>
    <submittedName>
        <fullName evidence="2">Uncharacterized protein</fullName>
    </submittedName>
</protein>
<dbReference type="AlphaFoldDB" id="A0AAV4GUP2"/>
<comment type="caution">
    <text evidence="2">The sequence shown here is derived from an EMBL/GenBank/DDBJ whole genome shotgun (WGS) entry which is preliminary data.</text>
</comment>
<feature type="compositionally biased region" description="Basic and acidic residues" evidence="1">
    <location>
        <begin position="527"/>
        <end position="548"/>
    </location>
</feature>
<accession>A0AAV4GUP2</accession>
<evidence type="ECO:0000313" key="3">
    <source>
        <dbReference type="Proteomes" id="UP000762676"/>
    </source>
</evidence>
<evidence type="ECO:0000313" key="2">
    <source>
        <dbReference type="EMBL" id="GFR88989.1"/>
    </source>
</evidence>
<dbReference type="EMBL" id="BMAT01001606">
    <property type="protein sequence ID" value="GFR88989.1"/>
    <property type="molecule type" value="Genomic_DNA"/>
</dbReference>
<organism evidence="2 3">
    <name type="scientific">Elysia marginata</name>
    <dbReference type="NCBI Taxonomy" id="1093978"/>
    <lineage>
        <taxon>Eukaryota</taxon>
        <taxon>Metazoa</taxon>
        <taxon>Spiralia</taxon>
        <taxon>Lophotrochozoa</taxon>
        <taxon>Mollusca</taxon>
        <taxon>Gastropoda</taxon>
        <taxon>Heterobranchia</taxon>
        <taxon>Euthyneura</taxon>
        <taxon>Panpulmonata</taxon>
        <taxon>Sacoglossa</taxon>
        <taxon>Placobranchoidea</taxon>
        <taxon>Plakobranchidae</taxon>
        <taxon>Elysia</taxon>
    </lineage>
</organism>
<feature type="compositionally biased region" description="Basic residues" evidence="1">
    <location>
        <begin position="41"/>
        <end position="50"/>
    </location>
</feature>
<feature type="compositionally biased region" description="Acidic residues" evidence="1">
    <location>
        <begin position="384"/>
        <end position="418"/>
    </location>
</feature>
<feature type="compositionally biased region" description="Low complexity" evidence="1">
    <location>
        <begin position="512"/>
        <end position="525"/>
    </location>
</feature>
<feature type="region of interest" description="Disordered" evidence="1">
    <location>
        <begin position="1"/>
        <end position="20"/>
    </location>
</feature>
<gene>
    <name evidence="2" type="ORF">ElyMa_000782300</name>
</gene>
<feature type="region of interest" description="Disordered" evidence="1">
    <location>
        <begin position="40"/>
        <end position="93"/>
    </location>
</feature>
<evidence type="ECO:0000256" key="1">
    <source>
        <dbReference type="SAM" id="MobiDB-lite"/>
    </source>
</evidence>
<proteinExistence type="predicted"/>
<reference evidence="2 3" key="1">
    <citation type="journal article" date="2021" name="Elife">
        <title>Chloroplast acquisition without the gene transfer in kleptoplastic sea slugs, Plakobranchus ocellatus.</title>
        <authorList>
            <person name="Maeda T."/>
            <person name="Takahashi S."/>
            <person name="Yoshida T."/>
            <person name="Shimamura S."/>
            <person name="Takaki Y."/>
            <person name="Nagai Y."/>
            <person name="Toyoda A."/>
            <person name="Suzuki Y."/>
            <person name="Arimoto A."/>
            <person name="Ishii H."/>
            <person name="Satoh N."/>
            <person name="Nishiyama T."/>
            <person name="Hasebe M."/>
            <person name="Maruyama T."/>
            <person name="Minagawa J."/>
            <person name="Obokata J."/>
            <person name="Shigenobu S."/>
        </authorList>
    </citation>
    <scope>NUCLEOTIDE SEQUENCE [LARGE SCALE GENOMIC DNA]</scope>
</reference>
<dbReference type="Proteomes" id="UP000762676">
    <property type="component" value="Unassembled WGS sequence"/>
</dbReference>
<name>A0AAV4GUP2_9GAST</name>
<sequence>MLHHPLFFGGKGEAVEDNESPRLPFLPPIVSMATQAYPTRSHSHLQHLYHQHQQQQQQKQQQRQDQHHHQHQRHHRSHQHHETHSSLPRPARDSALTLRLGPVARARTFAAESAAYDPNYLPRLGAKEIPVDDVSFVRESLNHLPNLPAFTFLRHSLLAGRGTYVHIVASILLHQKQLRSRYRLDHNGRPIYDHDEEAQSTDDVSFALQRMRKHKQPDYEFPGFCSGCRRAGFCYGCEKNPRPHIHEDVPAMMGGGFRFYRRDRPRDPHPWKHPGNWNLPESEAELMNIIKEHGGLHAYEQAVARARHDMLRMMEAQEVPPYVDTPSSSVKYQRLKNLGTYPPQVTIVSTEDFGDDRGLSEYDKEDDDEEEEDFDKMTMKTYEGEDEEERKEAPEEDGTLLEMEDKEDDLLIEEEEDGGEIRQDIARTDGKLRERKVGMTSPQDTDSAHSRPMRIDTGIDTDYTSDADDRKSSRGRRPKVSIMEPREQELSRKRIVSTQSKSSKTRSDSGSRSRSSPPKARTTSRVEYLDFQREQQKEEEARARREPPKFFTVQKRTRRITVARDPFSTDRQLNVPKGGTFQIKKSEKKTTEFAEFGKGDRGWTAPKKFEVKAREKKTTQFWTPPPAKSSDDDSRRKRRKRNESESPGRR</sequence>
<feature type="region of interest" description="Disordered" evidence="1">
    <location>
        <begin position="597"/>
        <end position="650"/>
    </location>
</feature>
<feature type="compositionally biased region" description="Low complexity" evidence="1">
    <location>
        <begin position="51"/>
        <end position="61"/>
    </location>
</feature>
<feature type="compositionally biased region" description="Basic and acidic residues" evidence="1">
    <location>
        <begin position="419"/>
        <end position="437"/>
    </location>
</feature>
<feature type="region of interest" description="Disordered" evidence="1">
    <location>
        <begin position="348"/>
        <end position="557"/>
    </location>
</feature>
<feature type="compositionally biased region" description="Acidic residues" evidence="1">
    <location>
        <begin position="363"/>
        <end position="374"/>
    </location>
</feature>
<feature type="compositionally biased region" description="Basic and acidic residues" evidence="1">
    <location>
        <begin position="597"/>
        <end position="618"/>
    </location>
</feature>